<keyword evidence="2 8" id="KW-0436">Ligase</keyword>
<accession>A0A3F3H612</accession>
<dbReference type="HAMAP" id="MF_00421">
    <property type="entry name" value="PurQ"/>
    <property type="match status" value="1"/>
</dbReference>
<dbReference type="OrthoDB" id="9804441at2"/>
<evidence type="ECO:0000256" key="1">
    <source>
        <dbReference type="ARBA" id="ARBA00022490"/>
    </source>
</evidence>
<dbReference type="InterPro" id="IPR010075">
    <property type="entry name" value="PRibForGlyAmidine_synth_PurQ"/>
</dbReference>
<comment type="subcellular location">
    <subcellularLocation>
        <location evidence="8">Cytoplasm</location>
    </subcellularLocation>
</comment>
<keyword evidence="4 8" id="KW-0658">Purine biosynthesis</keyword>
<dbReference type="Pfam" id="PF13507">
    <property type="entry name" value="GATase_5"/>
    <property type="match status" value="1"/>
</dbReference>
<keyword evidence="10" id="KW-1185">Reference proteome</keyword>
<dbReference type="SUPFAM" id="SSF52317">
    <property type="entry name" value="Class I glutamine amidotransferase-like"/>
    <property type="match status" value="1"/>
</dbReference>
<dbReference type="CDD" id="cd01740">
    <property type="entry name" value="GATase1_FGAR_AT"/>
    <property type="match status" value="1"/>
</dbReference>
<evidence type="ECO:0000313" key="9">
    <source>
        <dbReference type="EMBL" id="GAP03270.1"/>
    </source>
</evidence>
<dbReference type="GO" id="GO:0006189">
    <property type="term" value="P:'de novo' IMP biosynthetic process"/>
    <property type="evidence" value="ECO:0007669"/>
    <property type="project" value="UniProtKB-UniRule"/>
</dbReference>
<dbReference type="GO" id="GO:0005737">
    <property type="term" value="C:cytoplasm"/>
    <property type="evidence" value="ECO:0007669"/>
    <property type="project" value="UniProtKB-SubCell"/>
</dbReference>
<dbReference type="GO" id="GO:0004642">
    <property type="term" value="F:phosphoribosylformylglycinamidine synthase activity"/>
    <property type="evidence" value="ECO:0007669"/>
    <property type="project" value="UniProtKB-UniRule"/>
</dbReference>
<dbReference type="GO" id="GO:0005524">
    <property type="term" value="F:ATP binding"/>
    <property type="evidence" value="ECO:0007669"/>
    <property type="project" value="UniProtKB-KW"/>
</dbReference>
<evidence type="ECO:0000256" key="8">
    <source>
        <dbReference type="HAMAP-Rule" id="MF_00421"/>
    </source>
</evidence>
<dbReference type="InterPro" id="IPR029062">
    <property type="entry name" value="Class_I_gatase-like"/>
</dbReference>
<organism evidence="9 10">
    <name type="scientific">Fructobacillus pseudoficulneus</name>
    <dbReference type="NCBI Taxonomy" id="220714"/>
    <lineage>
        <taxon>Bacteria</taxon>
        <taxon>Bacillati</taxon>
        <taxon>Bacillota</taxon>
        <taxon>Bacilli</taxon>
        <taxon>Lactobacillales</taxon>
        <taxon>Lactobacillaceae</taxon>
        <taxon>Fructobacillus</taxon>
    </lineage>
</organism>
<keyword evidence="3 8" id="KW-0547">Nucleotide-binding</keyword>
<gene>
    <name evidence="8" type="primary">purQ</name>
    <name evidence="9" type="ORF">FPFC_050870</name>
</gene>
<keyword evidence="6 8" id="KW-0067">ATP-binding</keyword>
<name>A0A3F3H612_9LACO</name>
<feature type="active site" evidence="8">
    <location>
        <position position="195"/>
    </location>
</feature>
<evidence type="ECO:0000256" key="3">
    <source>
        <dbReference type="ARBA" id="ARBA00022741"/>
    </source>
</evidence>
<keyword evidence="7 8" id="KW-0315">Glutamine amidotransferase</keyword>
<dbReference type="SMART" id="SM01211">
    <property type="entry name" value="GATase_5"/>
    <property type="match status" value="1"/>
</dbReference>
<comment type="subunit">
    <text evidence="8">Part of the FGAM synthase complex composed of 1 PurL, 1 PurQ and 2 PurS subunits.</text>
</comment>
<dbReference type="PROSITE" id="PS51273">
    <property type="entry name" value="GATASE_TYPE_1"/>
    <property type="match status" value="1"/>
</dbReference>
<protein>
    <recommendedName>
        <fullName evidence="8">Phosphoribosylformylglycinamidine synthase subunit PurQ</fullName>
        <shortName evidence="8">FGAM synthase</shortName>
        <ecNumber evidence="8">6.3.5.3</ecNumber>
    </recommendedName>
    <alternativeName>
        <fullName evidence="8">Formylglycinamide ribonucleotide amidotransferase subunit I</fullName>
        <shortName evidence="8">FGAR amidotransferase I</shortName>
        <shortName evidence="8">FGAR-AT I</shortName>
    </alternativeName>
    <alternativeName>
        <fullName evidence="8">Glutaminase PurQ</fullName>
        <ecNumber evidence="8">3.5.1.2</ecNumber>
    </alternativeName>
    <alternativeName>
        <fullName evidence="8">Phosphoribosylformylglycinamidine synthase subunit I</fullName>
    </alternativeName>
</protein>
<dbReference type="EC" id="3.5.1.2" evidence="8"/>
<evidence type="ECO:0000256" key="4">
    <source>
        <dbReference type="ARBA" id="ARBA00022755"/>
    </source>
</evidence>
<feature type="active site" evidence="8">
    <location>
        <position position="193"/>
    </location>
</feature>
<dbReference type="GO" id="GO:0004359">
    <property type="term" value="F:glutaminase activity"/>
    <property type="evidence" value="ECO:0007669"/>
    <property type="project" value="UniProtKB-EC"/>
</dbReference>
<evidence type="ECO:0000313" key="10">
    <source>
        <dbReference type="Proteomes" id="UP000061227"/>
    </source>
</evidence>
<dbReference type="AlphaFoldDB" id="A0A3F3H612"/>
<keyword evidence="5 8" id="KW-0378">Hydrolase</keyword>
<evidence type="ECO:0000256" key="5">
    <source>
        <dbReference type="ARBA" id="ARBA00022801"/>
    </source>
</evidence>
<sequence length="224" mass="24109">MKAAVITFPGSNCDMDMYHALESFDVAVDLLDDQASDLSAYDAIFIPGGFSYGDYLRSGAVAKFSPAMDAVKVAADNGQLVIGICNGFQILTEAGLLPGQLLVNEQPGFICDEVNLVVENEDSNFTNVLKKGDVIKVPIAHGEGNYVTDEATLQELEDNHQVIFRYQENVNGSMNRIAGITNKAGNVYGMMPHPERAVDALTGNDSGRAFFESLLAAVDHKARA</sequence>
<dbReference type="Gene3D" id="3.40.50.880">
    <property type="match status" value="1"/>
</dbReference>
<dbReference type="PANTHER" id="PTHR47552">
    <property type="entry name" value="PHOSPHORIBOSYLFORMYLGLYCINAMIDINE SYNTHASE SUBUNIT PURQ"/>
    <property type="match status" value="1"/>
</dbReference>
<dbReference type="Proteomes" id="UP000061227">
    <property type="component" value="Unassembled WGS sequence"/>
</dbReference>
<dbReference type="PIRSF" id="PIRSF001586">
    <property type="entry name" value="FGAM_synth_I"/>
    <property type="match status" value="1"/>
</dbReference>
<evidence type="ECO:0000256" key="6">
    <source>
        <dbReference type="ARBA" id="ARBA00022840"/>
    </source>
</evidence>
<comment type="function">
    <text evidence="8">Part of the phosphoribosylformylglycinamidine synthase complex involved in the purines biosynthetic pathway. Catalyzes the ATP-dependent conversion of formylglycinamide ribonucleotide (FGAR) and glutamine to yield formylglycinamidine ribonucleotide (FGAM) and glutamate. The FGAM synthase complex is composed of three subunits. PurQ produces an ammonia molecule by converting glutamine to glutamate. PurL transfers the ammonia molecule to FGAR to form FGAM in an ATP-dependent manner. PurS interacts with PurQ and PurL and is thought to assist in the transfer of the ammonia molecule from PurQ to PurL.</text>
</comment>
<evidence type="ECO:0000256" key="2">
    <source>
        <dbReference type="ARBA" id="ARBA00022598"/>
    </source>
</evidence>
<evidence type="ECO:0000256" key="7">
    <source>
        <dbReference type="ARBA" id="ARBA00022962"/>
    </source>
</evidence>
<proteinExistence type="inferred from homology"/>
<dbReference type="STRING" id="220714.SAMN05660469_1030"/>
<feature type="active site" description="Nucleophile" evidence="8">
    <location>
        <position position="85"/>
    </location>
</feature>
<dbReference type="NCBIfam" id="TIGR01737">
    <property type="entry name" value="FGAM_synth_I"/>
    <property type="match status" value="1"/>
</dbReference>
<dbReference type="RefSeq" id="WP_059378819.1">
    <property type="nucleotide sequence ID" value="NZ_DF968067.1"/>
</dbReference>
<dbReference type="NCBIfam" id="NF002957">
    <property type="entry name" value="PRK03619.1"/>
    <property type="match status" value="1"/>
</dbReference>
<dbReference type="UniPathway" id="UPA00074">
    <property type="reaction ID" value="UER00128"/>
</dbReference>
<dbReference type="EMBL" id="DF968067">
    <property type="protein sequence ID" value="GAP03270.1"/>
    <property type="molecule type" value="Genomic_DNA"/>
</dbReference>
<dbReference type="EC" id="6.3.5.3" evidence="8"/>
<comment type="catalytic activity">
    <reaction evidence="8">
        <text>L-glutamine + H2O = L-glutamate + NH4(+)</text>
        <dbReference type="Rhea" id="RHEA:15889"/>
        <dbReference type="ChEBI" id="CHEBI:15377"/>
        <dbReference type="ChEBI" id="CHEBI:28938"/>
        <dbReference type="ChEBI" id="CHEBI:29985"/>
        <dbReference type="ChEBI" id="CHEBI:58359"/>
        <dbReference type="EC" id="3.5.1.2"/>
    </reaction>
</comment>
<comment type="pathway">
    <text evidence="8">Purine metabolism; IMP biosynthesis via de novo pathway; 5-amino-1-(5-phospho-D-ribosyl)imidazole from N(2)-formyl-N(1)-(5-phospho-D-ribosyl)glycinamide: step 1/2.</text>
</comment>
<reference evidence="9 10" key="1">
    <citation type="journal article" date="2015" name="BMC Genomics">
        <title>Comparative genomics of Fructobacillus spp. and Leuconostoc spp. reveals niche-specific evolution of Fructobacillus spp.</title>
        <authorList>
            <person name="Endo A."/>
            <person name="Tanizawa Y."/>
            <person name="Tanaka N."/>
            <person name="Maeno S."/>
            <person name="Kumar H."/>
            <person name="Shiwa Y."/>
            <person name="Okada S."/>
            <person name="Yoshikawa H."/>
            <person name="Dicks L."/>
            <person name="Nakagawa J."/>
            <person name="Arita M."/>
        </authorList>
    </citation>
    <scope>NUCLEOTIDE SEQUENCE [LARGE SCALE GENOMIC DNA]</scope>
    <source>
        <strain evidence="9 10">DSM 15468</strain>
    </source>
</reference>
<keyword evidence="1 8" id="KW-0963">Cytoplasm</keyword>
<dbReference type="PANTHER" id="PTHR47552:SF1">
    <property type="entry name" value="PHOSPHORIBOSYLFORMYLGLYCINAMIDINE SYNTHASE SUBUNIT PURQ"/>
    <property type="match status" value="1"/>
</dbReference>
<comment type="catalytic activity">
    <reaction evidence="8">
        <text>N(2)-formyl-N(1)-(5-phospho-beta-D-ribosyl)glycinamide + L-glutamine + ATP + H2O = 2-formamido-N(1)-(5-O-phospho-beta-D-ribosyl)acetamidine + L-glutamate + ADP + phosphate + H(+)</text>
        <dbReference type="Rhea" id="RHEA:17129"/>
        <dbReference type="ChEBI" id="CHEBI:15377"/>
        <dbReference type="ChEBI" id="CHEBI:15378"/>
        <dbReference type="ChEBI" id="CHEBI:29985"/>
        <dbReference type="ChEBI" id="CHEBI:30616"/>
        <dbReference type="ChEBI" id="CHEBI:43474"/>
        <dbReference type="ChEBI" id="CHEBI:58359"/>
        <dbReference type="ChEBI" id="CHEBI:147286"/>
        <dbReference type="ChEBI" id="CHEBI:147287"/>
        <dbReference type="ChEBI" id="CHEBI:456216"/>
        <dbReference type="EC" id="6.3.5.3"/>
    </reaction>
</comment>